<evidence type="ECO:0000256" key="1">
    <source>
        <dbReference type="SAM" id="MobiDB-lite"/>
    </source>
</evidence>
<name>D2VZ05_NAEGR</name>
<protein>
    <submittedName>
        <fullName evidence="2">Predicted protein</fullName>
    </submittedName>
</protein>
<dbReference type="KEGG" id="ngr:NAEGRDRAFT_74310"/>
<gene>
    <name evidence="2" type="ORF">NAEGRDRAFT_74310</name>
</gene>
<dbReference type="OrthoDB" id="10258074at2759"/>
<dbReference type="AlphaFoldDB" id="D2VZ05"/>
<organism evidence="3">
    <name type="scientific">Naegleria gruberi</name>
    <name type="common">Amoeba</name>
    <dbReference type="NCBI Taxonomy" id="5762"/>
    <lineage>
        <taxon>Eukaryota</taxon>
        <taxon>Discoba</taxon>
        <taxon>Heterolobosea</taxon>
        <taxon>Tetramitia</taxon>
        <taxon>Eutetramitia</taxon>
        <taxon>Vahlkampfiidae</taxon>
        <taxon>Naegleria</taxon>
    </lineage>
</organism>
<evidence type="ECO:0000313" key="3">
    <source>
        <dbReference type="Proteomes" id="UP000006671"/>
    </source>
</evidence>
<sequence length="358" mass="42596">MSKHSSSSSSLSHHSSRNLSHSSSSSNTNNSGGNSSGTVSSKDENSSRDDVYDEQMTENPNAYYCALINKWLDQYTTTVHRRVSSITDCSPSLFIILYESISKDNPNTNPKQYPKFIRDKTLTISQNQYNLVELITYLKEKYKHSFILRNIEIHKLIDREPYEIIKFLDWFIQLEKKRVHAYIPQLDDPSFQSQETPKDETFSIKHRKKMLKIQRDKLEEEHNSFIHKTMINAQAKEESLMRHYLSHSNRIEKENLVLTVNSLKKKERDMQCKLQDRKDSISNFYKDQMNIIRDKLDSQTKLDKHVSRQLFLDFDRLQREFYTHKQKELELRRLKYMSKREKEQFQIHSKLKTLLDQN</sequence>
<dbReference type="RefSeq" id="XP_002670603.1">
    <property type="nucleotide sequence ID" value="XM_002670557.1"/>
</dbReference>
<dbReference type="Proteomes" id="UP000006671">
    <property type="component" value="Unassembled WGS sequence"/>
</dbReference>
<dbReference type="VEuPathDB" id="AmoebaDB:NAEGRDRAFT_74310"/>
<keyword evidence="3" id="KW-1185">Reference proteome</keyword>
<proteinExistence type="predicted"/>
<feature type="compositionally biased region" description="Basic and acidic residues" evidence="1">
    <location>
        <begin position="41"/>
        <end position="50"/>
    </location>
</feature>
<dbReference type="OMA" id="DWFIQLE"/>
<dbReference type="InParanoid" id="D2VZ05"/>
<feature type="compositionally biased region" description="Low complexity" evidence="1">
    <location>
        <begin position="1"/>
        <end position="40"/>
    </location>
</feature>
<feature type="region of interest" description="Disordered" evidence="1">
    <location>
        <begin position="1"/>
        <end position="52"/>
    </location>
</feature>
<dbReference type="EMBL" id="GG738913">
    <property type="protein sequence ID" value="EFC37859.1"/>
    <property type="molecule type" value="Genomic_DNA"/>
</dbReference>
<accession>D2VZ05</accession>
<reference evidence="2 3" key="1">
    <citation type="journal article" date="2010" name="Cell">
        <title>The genome of Naegleria gruberi illuminates early eukaryotic versatility.</title>
        <authorList>
            <person name="Fritz-Laylin L.K."/>
            <person name="Prochnik S.E."/>
            <person name="Ginger M.L."/>
            <person name="Dacks J.B."/>
            <person name="Carpenter M.L."/>
            <person name="Field M.C."/>
            <person name="Kuo A."/>
            <person name="Paredez A."/>
            <person name="Chapman J."/>
            <person name="Pham J."/>
            <person name="Shu S."/>
            <person name="Neupane R."/>
            <person name="Cipriano M."/>
            <person name="Mancuso J."/>
            <person name="Tu H."/>
            <person name="Salamov A."/>
            <person name="Lindquist E."/>
            <person name="Shapiro H."/>
            <person name="Lucas S."/>
            <person name="Grigoriev I.V."/>
            <person name="Cande W.Z."/>
            <person name="Fulton C."/>
            <person name="Rokhsar D.S."/>
            <person name="Dawson S.C."/>
        </authorList>
    </citation>
    <scope>NUCLEOTIDE SEQUENCE [LARGE SCALE GENOMIC DNA]</scope>
    <source>
        <strain evidence="2 3">NEG-M</strain>
    </source>
</reference>
<evidence type="ECO:0000313" key="2">
    <source>
        <dbReference type="EMBL" id="EFC37859.1"/>
    </source>
</evidence>
<dbReference type="GeneID" id="8863380"/>